<dbReference type="PANTHER" id="PTHR43649">
    <property type="entry name" value="ARABINOSE-BINDING PROTEIN-RELATED"/>
    <property type="match status" value="1"/>
</dbReference>
<dbReference type="Pfam" id="PF01547">
    <property type="entry name" value="SBP_bac_1"/>
    <property type="match status" value="1"/>
</dbReference>
<dbReference type="EMBL" id="JAJCIS010000001">
    <property type="protein sequence ID" value="MCB7386347.1"/>
    <property type="molecule type" value="Genomic_DNA"/>
</dbReference>
<keyword evidence="7" id="KW-1185">Reference proteome</keyword>
<evidence type="ECO:0000256" key="3">
    <source>
        <dbReference type="ARBA" id="ARBA00023136"/>
    </source>
</evidence>
<evidence type="ECO:0000256" key="1">
    <source>
        <dbReference type="ARBA" id="ARBA00022475"/>
    </source>
</evidence>
<dbReference type="Proteomes" id="UP001299546">
    <property type="component" value="Unassembled WGS sequence"/>
</dbReference>
<evidence type="ECO:0000256" key="5">
    <source>
        <dbReference type="ARBA" id="ARBA00023288"/>
    </source>
</evidence>
<name>A0ABS8DD62_9FIRM</name>
<dbReference type="RefSeq" id="WP_066735364.1">
    <property type="nucleotide sequence ID" value="NZ_JAJCIQ010000001.1"/>
</dbReference>
<keyword evidence="4" id="KW-0564">Palmitate</keyword>
<evidence type="ECO:0000256" key="2">
    <source>
        <dbReference type="ARBA" id="ARBA00022729"/>
    </source>
</evidence>
<evidence type="ECO:0000313" key="7">
    <source>
        <dbReference type="Proteomes" id="UP001299546"/>
    </source>
</evidence>
<dbReference type="PROSITE" id="PS51257">
    <property type="entry name" value="PROKAR_LIPOPROTEIN"/>
    <property type="match status" value="1"/>
</dbReference>
<keyword evidence="1" id="KW-1003">Cell membrane</keyword>
<dbReference type="InterPro" id="IPR050490">
    <property type="entry name" value="Bact_solute-bd_prot1"/>
</dbReference>
<dbReference type="Gene3D" id="3.40.190.10">
    <property type="entry name" value="Periplasmic binding protein-like II"/>
    <property type="match status" value="1"/>
</dbReference>
<evidence type="ECO:0000256" key="4">
    <source>
        <dbReference type="ARBA" id="ARBA00023139"/>
    </source>
</evidence>
<gene>
    <name evidence="6" type="ORF">LIZ65_03515</name>
</gene>
<dbReference type="SUPFAM" id="SSF53850">
    <property type="entry name" value="Periplasmic binding protein-like II"/>
    <property type="match status" value="1"/>
</dbReference>
<sequence length="449" mass="50328">MKIKRILVFIMTAILCAGLVGCREEKKDTKKHITLKIKTAPMSLGTITNLGEAEIYDLFMAAAEKFREQYDRYDVDFEIARYDFQEEEEQLVDKRGTDDAADIFYAGSQNVPEYAANGWLAPLNDMIDEELRSDIDETIWEQNTIDGKVYTMPYQQLQSTLLVNKAMMEEAGLGQYIPEKDTIAQWSLDEFDVVLHSLKESITAENRYVFPMYAANEQGDSHIMTLLRSRGGNLYDDNGRFAVNTPEGIAALQWIKTLEEEGIVPKDAENLGLSDCVNLFNNGQLAILPGDITGLRDASDSGVEAFALNFPSQDGKGYCTSSTNGFCVFDNGDKDKVRAAKDFIRFIYTDEELMKYTLGTLPVNHSVIEKFGKDIPMLSAYGGNMANSVDNIRNNQNWQEVRDVFYVNIQNLLTGSRAPAEAAEDIDQSCNEALGLECKKELPKKLRGG</sequence>
<accession>A0ABS8DD62</accession>
<reference evidence="6 7" key="1">
    <citation type="submission" date="2021-10" db="EMBL/GenBank/DDBJ databases">
        <title>Collection of gut derived symbiotic bacterial strains cultured from healthy donors.</title>
        <authorList>
            <person name="Lin H."/>
            <person name="Littmann E."/>
            <person name="Kohout C."/>
            <person name="Pamer E.G."/>
        </authorList>
    </citation>
    <scope>NUCLEOTIDE SEQUENCE [LARGE SCALE GENOMIC DNA]</scope>
    <source>
        <strain evidence="6 7">DFI.1.165</strain>
    </source>
</reference>
<evidence type="ECO:0000313" key="6">
    <source>
        <dbReference type="EMBL" id="MCB7386347.1"/>
    </source>
</evidence>
<protein>
    <submittedName>
        <fullName evidence="6">Extracellular solute-binding protein</fullName>
    </submittedName>
</protein>
<dbReference type="InterPro" id="IPR006059">
    <property type="entry name" value="SBP"/>
</dbReference>
<keyword evidence="5" id="KW-0449">Lipoprotein</keyword>
<proteinExistence type="predicted"/>
<dbReference type="PANTHER" id="PTHR43649:SF33">
    <property type="entry name" value="POLYGALACTURONAN_RHAMNOGALACTURONAN-BINDING PROTEIN YTCQ"/>
    <property type="match status" value="1"/>
</dbReference>
<organism evidence="6 7">
    <name type="scientific">Bariatricus massiliensis</name>
    <dbReference type="NCBI Taxonomy" id="1745713"/>
    <lineage>
        <taxon>Bacteria</taxon>
        <taxon>Bacillati</taxon>
        <taxon>Bacillota</taxon>
        <taxon>Clostridia</taxon>
        <taxon>Lachnospirales</taxon>
        <taxon>Lachnospiraceae</taxon>
        <taxon>Bariatricus</taxon>
    </lineage>
</organism>
<keyword evidence="2" id="KW-0732">Signal</keyword>
<comment type="caution">
    <text evidence="6">The sequence shown here is derived from an EMBL/GenBank/DDBJ whole genome shotgun (WGS) entry which is preliminary data.</text>
</comment>
<keyword evidence="3" id="KW-0472">Membrane</keyword>